<keyword evidence="2" id="KW-1185">Reference proteome</keyword>
<sequence>MTQTADSCVTPRHLRHLVTKVYVTGDALSAPCVTTNAQVRHADDADDAGDAEIRT</sequence>
<name>A0ABP6R3I6_9ACTN</name>
<dbReference type="EMBL" id="BAAAUW010000022">
    <property type="protein sequence ID" value="GAA3269005.1"/>
    <property type="molecule type" value="Genomic_DNA"/>
</dbReference>
<proteinExistence type="predicted"/>
<evidence type="ECO:0000313" key="2">
    <source>
        <dbReference type="Proteomes" id="UP001500728"/>
    </source>
</evidence>
<comment type="caution">
    <text evidence="1">The sequence shown here is derived from an EMBL/GenBank/DDBJ whole genome shotgun (WGS) entry which is preliminary data.</text>
</comment>
<accession>A0ABP6R3I6</accession>
<evidence type="ECO:0000313" key="1">
    <source>
        <dbReference type="EMBL" id="GAA3269005.1"/>
    </source>
</evidence>
<dbReference type="Proteomes" id="UP001500728">
    <property type="component" value="Unassembled WGS sequence"/>
</dbReference>
<protein>
    <submittedName>
        <fullName evidence="1">Uncharacterized protein</fullName>
    </submittedName>
</protein>
<reference evidence="2" key="1">
    <citation type="journal article" date="2019" name="Int. J. Syst. Evol. Microbiol.">
        <title>The Global Catalogue of Microorganisms (GCM) 10K type strain sequencing project: providing services to taxonomists for standard genome sequencing and annotation.</title>
        <authorList>
            <consortium name="The Broad Institute Genomics Platform"/>
            <consortium name="The Broad Institute Genome Sequencing Center for Infectious Disease"/>
            <person name="Wu L."/>
            <person name="Ma J."/>
        </authorList>
    </citation>
    <scope>NUCLEOTIDE SEQUENCE [LARGE SCALE GENOMIC DNA]</scope>
    <source>
        <strain evidence="2">JCM 9381</strain>
    </source>
</reference>
<gene>
    <name evidence="1" type="ORF">GCM10010469_43460</name>
</gene>
<organism evidence="1 2">
    <name type="scientific">Streptomyces labedae</name>
    <dbReference type="NCBI Taxonomy" id="285569"/>
    <lineage>
        <taxon>Bacteria</taxon>
        <taxon>Bacillati</taxon>
        <taxon>Actinomycetota</taxon>
        <taxon>Actinomycetes</taxon>
        <taxon>Kitasatosporales</taxon>
        <taxon>Streptomycetaceae</taxon>
        <taxon>Streptomyces</taxon>
    </lineage>
</organism>